<name>A0ABS9H4X3_9BACL</name>
<feature type="compositionally biased region" description="Basic and acidic residues" evidence="1">
    <location>
        <begin position="502"/>
        <end position="513"/>
    </location>
</feature>
<evidence type="ECO:0000313" key="3">
    <source>
        <dbReference type="EMBL" id="MCF6138860.1"/>
    </source>
</evidence>
<keyword evidence="2" id="KW-0472">Membrane</keyword>
<evidence type="ECO:0000256" key="1">
    <source>
        <dbReference type="SAM" id="MobiDB-lite"/>
    </source>
</evidence>
<organism evidence="3 4">
    <name type="scientific">Pseudalkalibacillus berkeleyi</name>
    <dbReference type="NCBI Taxonomy" id="1069813"/>
    <lineage>
        <taxon>Bacteria</taxon>
        <taxon>Bacillati</taxon>
        <taxon>Bacillota</taxon>
        <taxon>Bacilli</taxon>
        <taxon>Bacillales</taxon>
        <taxon>Fictibacillaceae</taxon>
        <taxon>Pseudalkalibacillus</taxon>
    </lineage>
</organism>
<gene>
    <name evidence="3" type="ORF">L2716_14070</name>
</gene>
<evidence type="ECO:0000256" key="2">
    <source>
        <dbReference type="SAM" id="Phobius"/>
    </source>
</evidence>
<keyword evidence="2" id="KW-0812">Transmembrane</keyword>
<sequence length="523" mass="59266">MENISVIVIAIIGFITLFGIIGNMQARIKLTDWLKELSHIDSATVDAGRSSRWMNNAIEEYRNFHLSGVANVNSPVLVEKHLMKEPIRVLGIFKVPTGNIIRLIHGLPSLAIIVGVLGTFVGLTIAIMAMQDTLVGIGNQPGGANLSVSSIVTAISEPFRGMSIAFVTSIAGIGSSLLLSLVQSGFLTGGTSLSYLQDRVISEAEGVLDHVVQEKLQNEKPKDSLERLLDRLVSKVQESFQESIGDFSEKMIGFTSGLEDAMNDVKGILSAQRDHTEQFKQSSDVLVMFGDRFSDTITKLESVQHSVDKGLTKLGDHVSGFEKQYKRTSEQLEQGQKRMEHVMKHSDRMIEDSQKKTEELGRSLVGGVETVLSRYETKQEDFERRMAQQNDEWFHRYQDKTEQYGRANDTFAGSVQHLEKAWYSTIETFKRDFIDQLGYMFERERQSRQEPGKDQEMRELIRALDSVYQNLSREFKQTHQYFGDVYHVLQRLLDATVQSANARHDRDPYDQPRRITIQDQNHR</sequence>
<feature type="transmembrane region" description="Helical" evidence="2">
    <location>
        <begin position="110"/>
        <end position="130"/>
    </location>
</feature>
<dbReference type="EMBL" id="JAKIJS010000001">
    <property type="protein sequence ID" value="MCF6138860.1"/>
    <property type="molecule type" value="Genomic_DNA"/>
</dbReference>
<dbReference type="Proteomes" id="UP001649381">
    <property type="component" value="Unassembled WGS sequence"/>
</dbReference>
<protein>
    <recommendedName>
        <fullName evidence="5">MotA/TolQ/ExbB proton channel domain-containing protein</fullName>
    </recommendedName>
</protein>
<accession>A0ABS9H4X3</accession>
<feature type="transmembrane region" description="Helical" evidence="2">
    <location>
        <begin position="6"/>
        <end position="26"/>
    </location>
</feature>
<feature type="region of interest" description="Disordered" evidence="1">
    <location>
        <begin position="500"/>
        <end position="523"/>
    </location>
</feature>
<evidence type="ECO:0008006" key="5">
    <source>
        <dbReference type="Google" id="ProtNLM"/>
    </source>
</evidence>
<proteinExistence type="predicted"/>
<reference evidence="3 4" key="1">
    <citation type="submission" date="2022-01" db="EMBL/GenBank/DDBJ databases">
        <title>Alkalihalobacillus sp. EGI L200015, a novel bacterium isolated from a salt lake sediment.</title>
        <authorList>
            <person name="Gao L."/>
            <person name="Fang B.-Z."/>
            <person name="Li W.-J."/>
        </authorList>
    </citation>
    <scope>NUCLEOTIDE SEQUENCE [LARGE SCALE GENOMIC DNA]</scope>
    <source>
        <strain evidence="3 4">KCTC 12718</strain>
    </source>
</reference>
<keyword evidence="4" id="KW-1185">Reference proteome</keyword>
<dbReference type="RefSeq" id="WP_236337131.1">
    <property type="nucleotide sequence ID" value="NZ_JAKIJS010000001.1"/>
</dbReference>
<keyword evidence="2" id="KW-1133">Transmembrane helix</keyword>
<comment type="caution">
    <text evidence="3">The sequence shown here is derived from an EMBL/GenBank/DDBJ whole genome shotgun (WGS) entry which is preliminary data.</text>
</comment>
<evidence type="ECO:0000313" key="4">
    <source>
        <dbReference type="Proteomes" id="UP001649381"/>
    </source>
</evidence>